<dbReference type="EMBL" id="JAPEVA010000088">
    <property type="protein sequence ID" value="KAJ4400508.1"/>
    <property type="molecule type" value="Genomic_DNA"/>
</dbReference>
<feature type="domain" description="TauD/TfdA-like" evidence="2">
    <location>
        <begin position="83"/>
        <end position="282"/>
    </location>
</feature>
<sequence>MATSIIELNFREIGYQSDALPPVIFKNFPLPASNQRTLGPPHPPDTISPLALRASFGHALGFQPYEVIGTVIDRLEIAPNVVPANEAPKEVLIYNHNESLRTPHAPDYIFLYIHRAPTVGGETPTSSSIELFQRAAASIPDFVATLTSKGILNRVTYKNTPQFAGGSTIFGQAFGTEILAAVDAATRKVKVEFQLRRYNRGSHTTWEWIDNDGTLVVSHPIPLIRVQPITKLPVLLTWLAAYYKSYYAPEIPEARRKKASQQLYGDGTPIPEEYLEKLAEIAVGDYGSDSRAA</sequence>
<keyword evidence="4" id="KW-1185">Reference proteome</keyword>
<dbReference type="SUPFAM" id="SSF51197">
    <property type="entry name" value="Clavaminate synthase-like"/>
    <property type="match status" value="1"/>
</dbReference>
<accession>A0A9W8ZB06</accession>
<name>A0A9W8ZB06_9PLEO</name>
<dbReference type="GO" id="GO:0016491">
    <property type="term" value="F:oxidoreductase activity"/>
    <property type="evidence" value="ECO:0007669"/>
    <property type="project" value="UniProtKB-KW"/>
</dbReference>
<evidence type="ECO:0000313" key="4">
    <source>
        <dbReference type="Proteomes" id="UP001140510"/>
    </source>
</evidence>
<evidence type="ECO:0000313" key="3">
    <source>
        <dbReference type="EMBL" id="KAJ4400508.1"/>
    </source>
</evidence>
<evidence type="ECO:0000259" key="2">
    <source>
        <dbReference type="Pfam" id="PF02668"/>
    </source>
</evidence>
<dbReference type="PANTHER" id="PTHR10696:SF21">
    <property type="entry name" value="TAUD_TFDA-LIKE DOMAIN-CONTAINING PROTEIN"/>
    <property type="match status" value="1"/>
</dbReference>
<comment type="caution">
    <text evidence="3">The sequence shown here is derived from an EMBL/GenBank/DDBJ whole genome shotgun (WGS) entry which is preliminary data.</text>
</comment>
<proteinExistence type="predicted"/>
<reference evidence="3" key="1">
    <citation type="submission" date="2022-10" db="EMBL/GenBank/DDBJ databases">
        <title>Tapping the CABI collections for fungal endophytes: first genome assemblies for Collariella, Neodidymelliopsis, Ascochyta clinopodiicola, Didymella pomorum, Didymosphaeria variabile, Neocosmospora piperis and Neocucurbitaria cava.</title>
        <authorList>
            <person name="Hill R."/>
        </authorList>
    </citation>
    <scope>NUCLEOTIDE SEQUENCE</scope>
    <source>
        <strain evidence="3">IMI 355091</strain>
    </source>
</reference>
<dbReference type="PANTHER" id="PTHR10696">
    <property type="entry name" value="GAMMA-BUTYROBETAINE HYDROXYLASE-RELATED"/>
    <property type="match status" value="1"/>
</dbReference>
<organism evidence="3 4">
    <name type="scientific">Didymella pomorum</name>
    <dbReference type="NCBI Taxonomy" id="749634"/>
    <lineage>
        <taxon>Eukaryota</taxon>
        <taxon>Fungi</taxon>
        <taxon>Dikarya</taxon>
        <taxon>Ascomycota</taxon>
        <taxon>Pezizomycotina</taxon>
        <taxon>Dothideomycetes</taxon>
        <taxon>Pleosporomycetidae</taxon>
        <taxon>Pleosporales</taxon>
        <taxon>Pleosporineae</taxon>
        <taxon>Didymellaceae</taxon>
        <taxon>Didymella</taxon>
    </lineage>
</organism>
<evidence type="ECO:0000256" key="1">
    <source>
        <dbReference type="ARBA" id="ARBA00023002"/>
    </source>
</evidence>
<dbReference type="InterPro" id="IPR042098">
    <property type="entry name" value="TauD-like_sf"/>
</dbReference>
<dbReference type="AlphaFoldDB" id="A0A9W8ZB06"/>
<dbReference type="InterPro" id="IPR050411">
    <property type="entry name" value="AlphaKG_dependent_hydroxylases"/>
</dbReference>
<dbReference type="Proteomes" id="UP001140510">
    <property type="component" value="Unassembled WGS sequence"/>
</dbReference>
<protein>
    <recommendedName>
        <fullName evidence="2">TauD/TfdA-like domain-containing protein</fullName>
    </recommendedName>
</protein>
<dbReference type="InterPro" id="IPR003819">
    <property type="entry name" value="TauD/TfdA-like"/>
</dbReference>
<dbReference type="OrthoDB" id="408743at2759"/>
<dbReference type="Gene3D" id="3.60.130.10">
    <property type="entry name" value="Clavaminate synthase-like"/>
    <property type="match status" value="1"/>
</dbReference>
<dbReference type="Pfam" id="PF02668">
    <property type="entry name" value="TauD"/>
    <property type="match status" value="1"/>
</dbReference>
<gene>
    <name evidence="3" type="ORF">N0V91_008660</name>
</gene>
<keyword evidence="1" id="KW-0560">Oxidoreductase</keyword>